<organism evidence="2 3">
    <name type="scientific">Candidatus Marsarchaeota G2 archaeon BE_D</name>
    <dbReference type="NCBI Taxonomy" id="1978158"/>
    <lineage>
        <taxon>Archaea</taxon>
        <taxon>Candidatus Marsarchaeota</taxon>
        <taxon>Candidatus Marsarchaeota group 2</taxon>
    </lineage>
</organism>
<feature type="domain" description="Transposase DDE" evidence="1">
    <location>
        <begin position="29"/>
        <end position="138"/>
    </location>
</feature>
<protein>
    <recommendedName>
        <fullName evidence="1">Transposase DDE domain-containing protein</fullName>
    </recommendedName>
</protein>
<name>A0A2R6C9X3_9ARCH</name>
<accession>A0A2R6C9X3</accession>
<evidence type="ECO:0000313" key="3">
    <source>
        <dbReference type="Proteomes" id="UP000242015"/>
    </source>
</evidence>
<dbReference type="Proteomes" id="UP000242015">
    <property type="component" value="Unassembled WGS sequence"/>
</dbReference>
<dbReference type="AlphaFoldDB" id="A0A2R6C9X3"/>
<evidence type="ECO:0000313" key="2">
    <source>
        <dbReference type="EMBL" id="PSO07681.1"/>
    </source>
</evidence>
<reference evidence="2 3" key="1">
    <citation type="submission" date="2017-04" db="EMBL/GenBank/DDBJ databases">
        <title>Novel microbial lineages endemic to geothermal iron-oxide mats fill important gaps in the evolutionary history of Archaea.</title>
        <authorList>
            <person name="Jay Z.J."/>
            <person name="Beam J.P."/>
            <person name="Dlakic M."/>
            <person name="Rusch D.B."/>
            <person name="Kozubal M.A."/>
            <person name="Inskeep W.P."/>
        </authorList>
    </citation>
    <scope>NUCLEOTIDE SEQUENCE [LARGE SCALE GENOMIC DNA]</scope>
    <source>
        <strain evidence="2">BE_D</strain>
    </source>
</reference>
<proteinExistence type="predicted"/>
<gene>
    <name evidence="2" type="ORF">B9Q04_09600</name>
</gene>
<dbReference type="EMBL" id="NEXF01000205">
    <property type="protein sequence ID" value="PSO07681.1"/>
    <property type="molecule type" value="Genomic_DNA"/>
</dbReference>
<sequence>MTNTSVDCIERKDKRIWRKYNPSLVKRIDVLIDTSFLNTWMNDLERENEGKVGRPYEYPEEFFLFPSKIRSLWNVPFRELEAFVRKLSELTGKLRPLSYVAIFHRIRSIPVYGILDEINRSSREGMTVIIDSSGFKITESEGRLVVLQVEYEEKRVDKERCVWQ</sequence>
<dbReference type="InterPro" id="IPR025668">
    <property type="entry name" value="Tnp_DDE_dom"/>
</dbReference>
<dbReference type="Pfam" id="PF13737">
    <property type="entry name" value="DDE_Tnp_1_5"/>
    <property type="match status" value="1"/>
</dbReference>
<comment type="caution">
    <text evidence="2">The sequence shown here is derived from an EMBL/GenBank/DDBJ whole genome shotgun (WGS) entry which is preliminary data.</text>
</comment>
<evidence type="ECO:0000259" key="1">
    <source>
        <dbReference type="Pfam" id="PF13737"/>
    </source>
</evidence>